<feature type="compositionally biased region" description="Basic residues" evidence="1">
    <location>
        <begin position="334"/>
        <end position="343"/>
    </location>
</feature>
<dbReference type="PANTHER" id="PTHR36223">
    <property type="entry name" value="BETA-LACTAMASE-TYPE TRANSPEPTIDASE FOLD DOMAIN CONTAINING PROTEIN"/>
    <property type="match status" value="1"/>
</dbReference>
<dbReference type="InterPro" id="IPR057678">
    <property type="entry name" value="DUF7918"/>
</dbReference>
<evidence type="ECO:0000313" key="4">
    <source>
        <dbReference type="Proteomes" id="UP000235786"/>
    </source>
</evidence>
<keyword evidence="4" id="KW-1185">Reference proteome</keyword>
<evidence type="ECO:0000256" key="1">
    <source>
        <dbReference type="SAM" id="MobiDB-lite"/>
    </source>
</evidence>
<proteinExistence type="predicted"/>
<dbReference type="Pfam" id="PF25534">
    <property type="entry name" value="DUF7918"/>
    <property type="match status" value="1"/>
</dbReference>
<feature type="compositionally biased region" description="Basic and acidic residues" evidence="1">
    <location>
        <begin position="323"/>
        <end position="333"/>
    </location>
</feature>
<dbReference type="EMBL" id="KZ613948">
    <property type="protein sequence ID" value="PMD38443.1"/>
    <property type="molecule type" value="Genomic_DNA"/>
</dbReference>
<protein>
    <recommendedName>
        <fullName evidence="2">DUF7918 domain-containing protein</fullName>
    </recommendedName>
</protein>
<dbReference type="OrthoDB" id="3364132at2759"/>
<evidence type="ECO:0000313" key="3">
    <source>
        <dbReference type="EMBL" id="PMD38443.1"/>
    </source>
</evidence>
<feature type="region of interest" description="Disordered" evidence="1">
    <location>
        <begin position="323"/>
        <end position="377"/>
    </location>
</feature>
<organism evidence="3 4">
    <name type="scientific">Hyaloscypha variabilis (strain UAMH 11265 / GT02V1 / F)</name>
    <name type="common">Meliniomyces variabilis</name>
    <dbReference type="NCBI Taxonomy" id="1149755"/>
    <lineage>
        <taxon>Eukaryota</taxon>
        <taxon>Fungi</taxon>
        <taxon>Dikarya</taxon>
        <taxon>Ascomycota</taxon>
        <taxon>Pezizomycotina</taxon>
        <taxon>Leotiomycetes</taxon>
        <taxon>Helotiales</taxon>
        <taxon>Hyaloscyphaceae</taxon>
        <taxon>Hyaloscypha</taxon>
        <taxon>Hyaloscypha variabilis</taxon>
    </lineage>
</organism>
<dbReference type="Proteomes" id="UP000235786">
    <property type="component" value="Unassembled WGS sequence"/>
</dbReference>
<dbReference type="AlphaFoldDB" id="A0A2J6RIT8"/>
<feature type="compositionally biased region" description="Basic and acidic residues" evidence="1">
    <location>
        <begin position="270"/>
        <end position="280"/>
    </location>
</feature>
<feature type="domain" description="DUF7918" evidence="2">
    <location>
        <begin position="9"/>
        <end position="261"/>
    </location>
</feature>
<reference evidence="3 4" key="1">
    <citation type="submission" date="2016-04" db="EMBL/GenBank/DDBJ databases">
        <title>A degradative enzymes factory behind the ericoid mycorrhizal symbiosis.</title>
        <authorList>
            <consortium name="DOE Joint Genome Institute"/>
            <person name="Martino E."/>
            <person name="Morin E."/>
            <person name="Grelet G."/>
            <person name="Kuo A."/>
            <person name="Kohler A."/>
            <person name="Daghino S."/>
            <person name="Barry K."/>
            <person name="Choi C."/>
            <person name="Cichocki N."/>
            <person name="Clum A."/>
            <person name="Copeland A."/>
            <person name="Hainaut M."/>
            <person name="Haridas S."/>
            <person name="Labutti K."/>
            <person name="Lindquist E."/>
            <person name="Lipzen A."/>
            <person name="Khouja H.-R."/>
            <person name="Murat C."/>
            <person name="Ohm R."/>
            <person name="Olson A."/>
            <person name="Spatafora J."/>
            <person name="Veneault-Fourrey C."/>
            <person name="Henrissat B."/>
            <person name="Grigoriev I."/>
            <person name="Martin F."/>
            <person name="Perotto S."/>
        </authorList>
    </citation>
    <scope>NUCLEOTIDE SEQUENCE [LARGE SCALE GENOMIC DNA]</scope>
    <source>
        <strain evidence="3 4">F</strain>
    </source>
</reference>
<dbReference type="PANTHER" id="PTHR36223:SF1">
    <property type="entry name" value="TRANSCRIPTION ELONGATION FACTOR EAF N-TERMINAL DOMAIN-CONTAINING PROTEIN"/>
    <property type="match status" value="1"/>
</dbReference>
<evidence type="ECO:0000259" key="2">
    <source>
        <dbReference type="Pfam" id="PF25534"/>
    </source>
</evidence>
<sequence length="377" mass="42051">MAKLDTLPGIEVKIASNGEPLPEHEDIEGPNSKHADPIVAEYQNSRTVSVWVESETGAEFSIMLSVGHPIVDATKTKNKMSYINLKFYSAVDGNHAWVSECPRRWFNDRPGQEKRTLWKNEVLGPKQGKGRGCRLRKFKFAKIETNSDDTPIKSIQRAADRFKKVGIIEVKVYNETAGKEGGDTNVKFTGFLKKEVAGVHEKALKGDAKSHGTALSVEEKVARGPVSRTEKKDGEDYPLAIFRFYYRSQDALKQMHIILRTPSPSPARFSSREPSLERQGDTYGLPGLEKLIVSAVKDVLANPEKAASLGIKLNGSRLKEIKKIKKEKGESRGRAPKRAKGPKGKPVEIDLTGEDSDEENDEEEDGDRLFVSRQHRE</sequence>
<feature type="compositionally biased region" description="Acidic residues" evidence="1">
    <location>
        <begin position="351"/>
        <end position="366"/>
    </location>
</feature>
<gene>
    <name evidence="3" type="ORF">L207DRAFT_599226</name>
</gene>
<name>A0A2J6RIT8_HYAVF</name>
<accession>A0A2J6RIT8</accession>
<feature type="region of interest" description="Disordered" evidence="1">
    <location>
        <begin position="262"/>
        <end position="283"/>
    </location>
</feature>